<accession>A0A1T4SGY8</accession>
<evidence type="ECO:0000256" key="2">
    <source>
        <dbReference type="ARBA" id="ARBA00023125"/>
    </source>
</evidence>
<reference evidence="6 7" key="1">
    <citation type="submission" date="2017-01" db="EMBL/GenBank/DDBJ databases">
        <title>Genome Sequencing of a Marine Spirillum, Oceanospirillum multiglobuliferum ATCC 33336, from Japan.</title>
        <authorList>
            <person name="Carney J.G."/>
            <person name="Trachtenberg A.M."/>
            <person name="Rheaume B.A."/>
            <person name="Linnane J.D."/>
            <person name="Pitts N.L."/>
            <person name="Mykles D.L."/>
            <person name="Maclea K.S."/>
        </authorList>
    </citation>
    <scope>NUCLEOTIDE SEQUENCE [LARGE SCALE GENOMIC DNA]</scope>
    <source>
        <strain evidence="6 7">ATCC 33336</strain>
    </source>
</reference>
<organism evidence="6 7">
    <name type="scientific">Oceanospirillum multiglobuliferum</name>
    <dbReference type="NCBI Taxonomy" id="64969"/>
    <lineage>
        <taxon>Bacteria</taxon>
        <taxon>Pseudomonadati</taxon>
        <taxon>Pseudomonadota</taxon>
        <taxon>Gammaproteobacteria</taxon>
        <taxon>Oceanospirillales</taxon>
        <taxon>Oceanospirillaceae</taxon>
        <taxon>Oceanospirillum</taxon>
    </lineage>
</organism>
<keyword evidence="2 4" id="KW-0238">DNA-binding</keyword>
<feature type="domain" description="HTH tetR-type" evidence="5">
    <location>
        <begin position="9"/>
        <end position="69"/>
    </location>
</feature>
<protein>
    <recommendedName>
        <fullName evidence="5">HTH tetR-type domain-containing protein</fullName>
    </recommendedName>
</protein>
<dbReference type="InterPro" id="IPR023772">
    <property type="entry name" value="DNA-bd_HTH_TetR-type_CS"/>
</dbReference>
<dbReference type="STRING" id="64969.SAMN02745127_03058"/>
<dbReference type="InterPro" id="IPR036271">
    <property type="entry name" value="Tet_transcr_reg_TetR-rel_C_sf"/>
</dbReference>
<keyword evidence="3" id="KW-0804">Transcription</keyword>
<comment type="caution">
    <text evidence="6">The sequence shown here is derived from an EMBL/GenBank/DDBJ whole genome shotgun (WGS) entry which is preliminary data.</text>
</comment>
<evidence type="ECO:0000256" key="1">
    <source>
        <dbReference type="ARBA" id="ARBA00023015"/>
    </source>
</evidence>
<dbReference type="PROSITE" id="PS01081">
    <property type="entry name" value="HTH_TETR_1"/>
    <property type="match status" value="1"/>
</dbReference>
<sequence>MPWSPEQKTQSREKILTSAAHLFTHKGFERVSINEVMSRAGLTRGAFYKHFASKADLYSEAVVFGAKRMSRGHLSKVINTEELIDIYLSKAHVSSIEDACPLAFLVSDIAQQETASRDGYNKVLKGFVNGLSNMTQCNDDKALISCILMIGGVALARAVGESDFADKILITAKEEIKSQLKLKAGYE</sequence>
<evidence type="ECO:0000256" key="3">
    <source>
        <dbReference type="ARBA" id="ARBA00023163"/>
    </source>
</evidence>
<dbReference type="PRINTS" id="PR00455">
    <property type="entry name" value="HTHTETR"/>
</dbReference>
<evidence type="ECO:0000313" key="6">
    <source>
        <dbReference type="EMBL" id="OPX54245.1"/>
    </source>
</evidence>
<dbReference type="Pfam" id="PF00440">
    <property type="entry name" value="TetR_N"/>
    <property type="match status" value="1"/>
</dbReference>
<dbReference type="SUPFAM" id="SSF48498">
    <property type="entry name" value="Tetracyclin repressor-like, C-terminal domain"/>
    <property type="match status" value="1"/>
</dbReference>
<evidence type="ECO:0000259" key="5">
    <source>
        <dbReference type="PROSITE" id="PS50977"/>
    </source>
</evidence>
<dbReference type="AlphaFoldDB" id="A0A1T4SGY8"/>
<dbReference type="PROSITE" id="PS50977">
    <property type="entry name" value="HTH_TETR_2"/>
    <property type="match status" value="1"/>
</dbReference>
<dbReference type="EMBL" id="MTSM01000031">
    <property type="protein sequence ID" value="OPX54245.1"/>
    <property type="molecule type" value="Genomic_DNA"/>
</dbReference>
<dbReference type="GO" id="GO:0003677">
    <property type="term" value="F:DNA binding"/>
    <property type="evidence" value="ECO:0007669"/>
    <property type="project" value="UniProtKB-UniRule"/>
</dbReference>
<dbReference type="Gene3D" id="1.10.357.10">
    <property type="entry name" value="Tetracycline Repressor, domain 2"/>
    <property type="match status" value="1"/>
</dbReference>
<evidence type="ECO:0000256" key="4">
    <source>
        <dbReference type="PROSITE-ProRule" id="PRU00335"/>
    </source>
</evidence>
<feature type="DNA-binding region" description="H-T-H motif" evidence="4">
    <location>
        <begin position="32"/>
        <end position="51"/>
    </location>
</feature>
<name>A0A1T4SGY8_9GAMM</name>
<keyword evidence="7" id="KW-1185">Reference proteome</keyword>
<dbReference type="Gene3D" id="1.10.10.60">
    <property type="entry name" value="Homeodomain-like"/>
    <property type="match status" value="1"/>
</dbReference>
<dbReference type="Proteomes" id="UP000191418">
    <property type="component" value="Unassembled WGS sequence"/>
</dbReference>
<dbReference type="RefSeq" id="WP_078746567.1">
    <property type="nucleotide sequence ID" value="NZ_FUXG01000032.1"/>
</dbReference>
<dbReference type="SUPFAM" id="SSF46689">
    <property type="entry name" value="Homeodomain-like"/>
    <property type="match status" value="1"/>
</dbReference>
<dbReference type="OrthoDB" id="9798857at2"/>
<dbReference type="PANTHER" id="PTHR47506:SF7">
    <property type="entry name" value="TRANSCRIPTIONAL REGULATORY PROTEIN"/>
    <property type="match status" value="1"/>
</dbReference>
<dbReference type="PANTHER" id="PTHR47506">
    <property type="entry name" value="TRANSCRIPTIONAL REGULATORY PROTEIN"/>
    <property type="match status" value="1"/>
</dbReference>
<evidence type="ECO:0000313" key="7">
    <source>
        <dbReference type="Proteomes" id="UP000191418"/>
    </source>
</evidence>
<keyword evidence="1" id="KW-0805">Transcription regulation</keyword>
<dbReference type="InterPro" id="IPR009057">
    <property type="entry name" value="Homeodomain-like_sf"/>
</dbReference>
<dbReference type="InterPro" id="IPR001647">
    <property type="entry name" value="HTH_TetR"/>
</dbReference>
<proteinExistence type="predicted"/>
<gene>
    <name evidence="6" type="ORF">BTE48_15210</name>
</gene>